<comment type="caution">
    <text evidence="2">The sequence shown here is derived from an EMBL/GenBank/DDBJ whole genome shotgun (WGS) entry which is preliminary data.</text>
</comment>
<gene>
    <name evidence="2" type="ORF">EMPG_10486</name>
</gene>
<proteinExistence type="predicted"/>
<organism evidence="2 3">
    <name type="scientific">Blastomyces silverae</name>
    <dbReference type="NCBI Taxonomy" id="2060906"/>
    <lineage>
        <taxon>Eukaryota</taxon>
        <taxon>Fungi</taxon>
        <taxon>Dikarya</taxon>
        <taxon>Ascomycota</taxon>
        <taxon>Pezizomycotina</taxon>
        <taxon>Eurotiomycetes</taxon>
        <taxon>Eurotiomycetidae</taxon>
        <taxon>Onygenales</taxon>
        <taxon>Ajellomycetaceae</taxon>
        <taxon>Blastomyces</taxon>
    </lineage>
</organism>
<name>A0A0H1BA12_9EURO</name>
<sequence length="76" mass="8307">MASGQPWGRPAGVLQRKSKAQIKAHTSPTTRHCSIVHWGKVGCRTLDTWIGDQERYNEAIPRTLGPPLGGWSGCLP</sequence>
<evidence type="ECO:0000256" key="1">
    <source>
        <dbReference type="SAM" id="MobiDB-lite"/>
    </source>
</evidence>
<dbReference type="EMBL" id="LDEV01003298">
    <property type="protein sequence ID" value="KLJ06086.1"/>
    <property type="molecule type" value="Genomic_DNA"/>
</dbReference>
<dbReference type="AlphaFoldDB" id="A0A0H1BA12"/>
<accession>A0A0H1BA12</accession>
<dbReference type="Proteomes" id="UP000053573">
    <property type="component" value="Unassembled WGS sequence"/>
</dbReference>
<reference evidence="3" key="1">
    <citation type="journal article" date="2015" name="PLoS Genet.">
        <title>The dynamic genome and transcriptome of the human fungal pathogen Blastomyces and close relative Emmonsia.</title>
        <authorList>
            <person name="Munoz J.F."/>
            <person name="Gauthier G.M."/>
            <person name="Desjardins C.A."/>
            <person name="Gallo J.E."/>
            <person name="Holder J."/>
            <person name="Sullivan T.D."/>
            <person name="Marty A.J."/>
            <person name="Carmen J.C."/>
            <person name="Chen Z."/>
            <person name="Ding L."/>
            <person name="Gujja S."/>
            <person name="Magrini V."/>
            <person name="Misas E."/>
            <person name="Mitreva M."/>
            <person name="Priest M."/>
            <person name="Saif S."/>
            <person name="Whiston E.A."/>
            <person name="Young S."/>
            <person name="Zeng Q."/>
            <person name="Goldman W.E."/>
            <person name="Mardis E.R."/>
            <person name="Taylor J.W."/>
            <person name="McEwen J.G."/>
            <person name="Clay O.K."/>
            <person name="Klein B.S."/>
            <person name="Cuomo C.A."/>
        </authorList>
    </citation>
    <scope>NUCLEOTIDE SEQUENCE [LARGE SCALE GENOMIC DNA]</scope>
    <source>
        <strain evidence="3">UAMH 139</strain>
    </source>
</reference>
<keyword evidence="3" id="KW-1185">Reference proteome</keyword>
<evidence type="ECO:0000313" key="2">
    <source>
        <dbReference type="EMBL" id="KLJ06086.1"/>
    </source>
</evidence>
<protein>
    <submittedName>
        <fullName evidence="2">Uncharacterized protein</fullName>
    </submittedName>
</protein>
<feature type="region of interest" description="Disordered" evidence="1">
    <location>
        <begin position="1"/>
        <end position="26"/>
    </location>
</feature>
<evidence type="ECO:0000313" key="3">
    <source>
        <dbReference type="Proteomes" id="UP000053573"/>
    </source>
</evidence>